<reference evidence="11" key="1">
    <citation type="submission" date="2023-01" db="EMBL/GenBank/DDBJ databases">
        <title>Key to firefly adult light organ development and bioluminescence: homeobox transcription factors regulate luciferase expression and transportation to peroxisome.</title>
        <authorList>
            <person name="Fu X."/>
        </authorList>
    </citation>
    <scope>NUCLEOTIDE SEQUENCE [LARGE SCALE GENOMIC DNA]</scope>
</reference>
<dbReference type="InterPro" id="IPR050952">
    <property type="entry name" value="TRIM-NHL_E3_ligases"/>
</dbReference>
<dbReference type="GO" id="GO:0000209">
    <property type="term" value="P:protein polyubiquitination"/>
    <property type="evidence" value="ECO:0007669"/>
    <property type="project" value="TreeGrafter"/>
</dbReference>
<dbReference type="Gene3D" id="3.30.40.10">
    <property type="entry name" value="Zinc/RING finger domain, C3HC4 (zinc finger)"/>
    <property type="match status" value="1"/>
</dbReference>
<feature type="coiled-coil region" evidence="7">
    <location>
        <begin position="240"/>
        <end position="292"/>
    </location>
</feature>
<evidence type="ECO:0000256" key="6">
    <source>
        <dbReference type="PROSITE-ProRule" id="PRU00504"/>
    </source>
</evidence>
<dbReference type="Gene3D" id="2.120.10.30">
    <property type="entry name" value="TolB, C-terminal domain"/>
    <property type="match status" value="2"/>
</dbReference>
<protein>
    <recommendedName>
        <fullName evidence="9">RING-type domain-containing protein</fullName>
    </recommendedName>
</protein>
<feature type="repeat" description="NHL" evidence="6">
    <location>
        <begin position="555"/>
        <end position="598"/>
    </location>
</feature>
<gene>
    <name evidence="10" type="ORF">RN001_000068</name>
</gene>
<keyword evidence="3 5" id="KW-0863">Zinc-finger</keyword>
<keyword evidence="7" id="KW-0175">Coiled coil</keyword>
<dbReference type="PANTHER" id="PTHR24104">
    <property type="entry name" value="E3 UBIQUITIN-PROTEIN LIGASE NHLRC1-RELATED"/>
    <property type="match status" value="1"/>
</dbReference>
<dbReference type="GO" id="GO:0008270">
    <property type="term" value="F:zinc ion binding"/>
    <property type="evidence" value="ECO:0007669"/>
    <property type="project" value="UniProtKB-KW"/>
</dbReference>
<organism evidence="10 11">
    <name type="scientific">Aquatica leii</name>
    <dbReference type="NCBI Taxonomy" id="1421715"/>
    <lineage>
        <taxon>Eukaryota</taxon>
        <taxon>Metazoa</taxon>
        <taxon>Ecdysozoa</taxon>
        <taxon>Arthropoda</taxon>
        <taxon>Hexapoda</taxon>
        <taxon>Insecta</taxon>
        <taxon>Pterygota</taxon>
        <taxon>Neoptera</taxon>
        <taxon>Endopterygota</taxon>
        <taxon>Coleoptera</taxon>
        <taxon>Polyphaga</taxon>
        <taxon>Elateriformia</taxon>
        <taxon>Elateroidea</taxon>
        <taxon>Lampyridae</taxon>
        <taxon>Luciolinae</taxon>
        <taxon>Aquatica</taxon>
    </lineage>
</organism>
<dbReference type="Pfam" id="PF13445">
    <property type="entry name" value="zf-RING_UBOX"/>
    <property type="match status" value="1"/>
</dbReference>
<evidence type="ECO:0000256" key="7">
    <source>
        <dbReference type="SAM" id="Coils"/>
    </source>
</evidence>
<dbReference type="InterPro" id="IPR001841">
    <property type="entry name" value="Znf_RING"/>
</dbReference>
<keyword evidence="1" id="KW-0479">Metal-binding</keyword>
<evidence type="ECO:0000256" key="1">
    <source>
        <dbReference type="ARBA" id="ARBA00022723"/>
    </source>
</evidence>
<sequence length="648" mass="73695">MDNTKKKSSKIMYNRSRSEMPLPQENSDEKPIARANSLRELNPTNNNSDLTNPLEKILECNLCYSRLLDPRMLPCQHTFCLSCLQGHVKLLTKRMMKKNQNPPSADEIKAIMDTVPIPLPCPTCKKMINIKCSYNTLTDLPRNIYIDNLLNLMENNCTSPTSPSSPTLRCIKCQTIVQLPGKSCGHCMQVFCSVCWTEHLSTLKSSLGTLLEHLLESEVKLNNRIADFKVQCENISLGINKATKSYIEKLEKQKENSLQQLDDINKLEQRYVEELKNRIKKISGEIKSINFDDIGNEDHKVNTFMKYHTETSKALDDVSQWGDIQLFFDENTFKVTHSNQIYSDDTNQTLNTDNDNPFESIESMSVYYREKEFKTKLVWNKCPRPAGLGIPPWAPNHLYIATTNRKIVLIMDRSISKVIGKLTCPQMQCPQNIAFCEKRLEVYVTDKWKHCIYVFNHEGDYMRTLSNLGSRNGELRSPEGIAVTHDDNIVVCDTGNDRVLILNPENGEQVSLLAGTLHKTPFQVPTGVAVFGDKIIVSDTGNHNVKVYLTTGKLLFEFGTFGTDKSQFRTAEVVTCDPMGFIFVGDSGNGRIQIFTPDGRFVRKISHPENTAEKFSWISGLAVSSQLEIITTDYKQKCLRIFNNYNNM</sequence>
<dbReference type="InterPro" id="IPR027370">
    <property type="entry name" value="Znf-RING_euk"/>
</dbReference>
<keyword evidence="2" id="KW-0677">Repeat</keyword>
<name>A0AAN7PED5_9COLE</name>
<evidence type="ECO:0000256" key="2">
    <source>
        <dbReference type="ARBA" id="ARBA00022737"/>
    </source>
</evidence>
<evidence type="ECO:0000256" key="5">
    <source>
        <dbReference type="PROSITE-ProRule" id="PRU00175"/>
    </source>
</evidence>
<dbReference type="Proteomes" id="UP001353858">
    <property type="component" value="Unassembled WGS sequence"/>
</dbReference>
<proteinExistence type="predicted"/>
<dbReference type="InterPro" id="IPR011042">
    <property type="entry name" value="6-blade_b-propeller_TolB-like"/>
</dbReference>
<evidence type="ECO:0000259" key="9">
    <source>
        <dbReference type="PROSITE" id="PS50089"/>
    </source>
</evidence>
<dbReference type="CDD" id="cd05819">
    <property type="entry name" value="NHL"/>
    <property type="match status" value="1"/>
</dbReference>
<dbReference type="SUPFAM" id="SSF101898">
    <property type="entry name" value="NHL repeat"/>
    <property type="match status" value="1"/>
</dbReference>
<dbReference type="PROSITE" id="PS50089">
    <property type="entry name" value="ZF_RING_2"/>
    <property type="match status" value="1"/>
</dbReference>
<evidence type="ECO:0000256" key="4">
    <source>
        <dbReference type="ARBA" id="ARBA00022833"/>
    </source>
</evidence>
<dbReference type="EMBL" id="JARPUR010000001">
    <property type="protein sequence ID" value="KAK4883797.1"/>
    <property type="molecule type" value="Genomic_DNA"/>
</dbReference>
<dbReference type="InterPro" id="IPR017907">
    <property type="entry name" value="Znf_RING_CS"/>
</dbReference>
<keyword evidence="11" id="KW-1185">Reference proteome</keyword>
<evidence type="ECO:0000313" key="11">
    <source>
        <dbReference type="Proteomes" id="UP001353858"/>
    </source>
</evidence>
<dbReference type="SMART" id="SM00184">
    <property type="entry name" value="RING"/>
    <property type="match status" value="1"/>
</dbReference>
<feature type="repeat" description="NHL" evidence="6">
    <location>
        <begin position="462"/>
        <end position="505"/>
    </location>
</feature>
<dbReference type="InterPro" id="IPR001258">
    <property type="entry name" value="NHL_repeat"/>
</dbReference>
<dbReference type="SUPFAM" id="SSF57850">
    <property type="entry name" value="RING/U-box"/>
    <property type="match status" value="1"/>
</dbReference>
<dbReference type="PANTHER" id="PTHR24104:SF20">
    <property type="entry name" value="RING-TYPE DOMAIN-CONTAINING PROTEIN"/>
    <property type="match status" value="1"/>
</dbReference>
<dbReference type="PROSITE" id="PS00518">
    <property type="entry name" value="ZF_RING_1"/>
    <property type="match status" value="1"/>
</dbReference>
<dbReference type="Pfam" id="PF01436">
    <property type="entry name" value="NHL"/>
    <property type="match status" value="2"/>
</dbReference>
<dbReference type="InterPro" id="IPR013083">
    <property type="entry name" value="Znf_RING/FYVE/PHD"/>
</dbReference>
<comment type="caution">
    <text evidence="10">The sequence shown here is derived from an EMBL/GenBank/DDBJ whole genome shotgun (WGS) entry which is preliminary data.</text>
</comment>
<evidence type="ECO:0000313" key="10">
    <source>
        <dbReference type="EMBL" id="KAK4883797.1"/>
    </source>
</evidence>
<feature type="domain" description="RING-type" evidence="9">
    <location>
        <begin position="60"/>
        <end position="125"/>
    </location>
</feature>
<evidence type="ECO:0000256" key="3">
    <source>
        <dbReference type="ARBA" id="ARBA00022771"/>
    </source>
</evidence>
<dbReference type="GO" id="GO:0043161">
    <property type="term" value="P:proteasome-mediated ubiquitin-dependent protein catabolic process"/>
    <property type="evidence" value="ECO:0007669"/>
    <property type="project" value="TreeGrafter"/>
</dbReference>
<keyword evidence="4" id="KW-0862">Zinc</keyword>
<evidence type="ECO:0000256" key="8">
    <source>
        <dbReference type="SAM" id="MobiDB-lite"/>
    </source>
</evidence>
<dbReference type="AlphaFoldDB" id="A0AAN7PED5"/>
<dbReference type="GO" id="GO:0061630">
    <property type="term" value="F:ubiquitin protein ligase activity"/>
    <property type="evidence" value="ECO:0007669"/>
    <property type="project" value="TreeGrafter"/>
</dbReference>
<dbReference type="PROSITE" id="PS51125">
    <property type="entry name" value="NHL"/>
    <property type="match status" value="2"/>
</dbReference>
<accession>A0AAN7PED5</accession>
<feature type="region of interest" description="Disordered" evidence="8">
    <location>
        <begin position="1"/>
        <end position="30"/>
    </location>
</feature>